<accession>A0A7W6ESE7</accession>
<dbReference type="Proteomes" id="UP000541352">
    <property type="component" value="Unassembled WGS sequence"/>
</dbReference>
<dbReference type="SUPFAM" id="SSF53335">
    <property type="entry name" value="S-adenosyl-L-methionine-dependent methyltransferases"/>
    <property type="match status" value="1"/>
</dbReference>
<dbReference type="EMBL" id="JACIBY010000011">
    <property type="protein sequence ID" value="MBB3840553.1"/>
    <property type="molecule type" value="Genomic_DNA"/>
</dbReference>
<proteinExistence type="predicted"/>
<sequence length="279" mass="31490">MLFSPPSFEFTDASRIVVDTLKPVAFDSPDHLIPWGTANDNSRNYRFNEKVYQVFASFPRPWKILDMGCAGGGFVRDCLNDGCFAVGLEGSDYSKKFKRAEWATIPDNLFTCDVTENFDISIQTQTKQTPVQFELVTSWELMEHIAEEKIEVVASNIKKHLAPHGLWIMSVATVDDIVNGVNLHQTVQPKEWWIKKFEGLGLFHQAAFVDFFNTQFVRGGTKYSGAASGSFHLVLSAAPQHAPQIPPLGLRDKLFDAWLGSTWQKTLKRWIIGPARKYS</sequence>
<evidence type="ECO:0008006" key="3">
    <source>
        <dbReference type="Google" id="ProtNLM"/>
    </source>
</evidence>
<dbReference type="AlphaFoldDB" id="A0A7W6ESE7"/>
<comment type="caution">
    <text evidence="1">The sequence shown here is derived from an EMBL/GenBank/DDBJ whole genome shotgun (WGS) entry which is preliminary data.</text>
</comment>
<name>A0A7W6ESE7_9BACT</name>
<dbReference type="InterPro" id="IPR029063">
    <property type="entry name" value="SAM-dependent_MTases_sf"/>
</dbReference>
<evidence type="ECO:0000313" key="1">
    <source>
        <dbReference type="EMBL" id="MBB3840553.1"/>
    </source>
</evidence>
<evidence type="ECO:0000313" key="2">
    <source>
        <dbReference type="Proteomes" id="UP000541352"/>
    </source>
</evidence>
<dbReference type="RefSeq" id="WP_183977580.1">
    <property type="nucleotide sequence ID" value="NZ_JACIBY010000011.1"/>
</dbReference>
<gene>
    <name evidence="1" type="ORF">FHS57_004573</name>
</gene>
<dbReference type="Pfam" id="PF13489">
    <property type="entry name" value="Methyltransf_23"/>
    <property type="match status" value="1"/>
</dbReference>
<keyword evidence="2" id="KW-1185">Reference proteome</keyword>
<organism evidence="1 2">
    <name type="scientific">Runella defluvii</name>
    <dbReference type="NCBI Taxonomy" id="370973"/>
    <lineage>
        <taxon>Bacteria</taxon>
        <taxon>Pseudomonadati</taxon>
        <taxon>Bacteroidota</taxon>
        <taxon>Cytophagia</taxon>
        <taxon>Cytophagales</taxon>
        <taxon>Spirosomataceae</taxon>
        <taxon>Runella</taxon>
    </lineage>
</organism>
<reference evidence="1 2" key="1">
    <citation type="submission" date="2020-08" db="EMBL/GenBank/DDBJ databases">
        <title>Genomic Encyclopedia of Type Strains, Phase IV (KMG-IV): sequencing the most valuable type-strain genomes for metagenomic binning, comparative biology and taxonomic classification.</title>
        <authorList>
            <person name="Goeker M."/>
        </authorList>
    </citation>
    <scope>NUCLEOTIDE SEQUENCE [LARGE SCALE GENOMIC DNA]</scope>
    <source>
        <strain evidence="1 2">DSM 17976</strain>
    </source>
</reference>
<dbReference type="Gene3D" id="3.40.50.150">
    <property type="entry name" value="Vaccinia Virus protein VP39"/>
    <property type="match status" value="1"/>
</dbReference>
<protein>
    <recommendedName>
        <fullName evidence="3">Class I SAM-dependent methyltransferase</fullName>
    </recommendedName>
</protein>